<evidence type="ECO:0000313" key="2">
    <source>
        <dbReference type="Proteomes" id="UP000673394"/>
    </source>
</evidence>
<evidence type="ECO:0000313" key="1">
    <source>
        <dbReference type="EMBL" id="MBP3963880.1"/>
    </source>
</evidence>
<accession>A0ABS5CD16</accession>
<sequence>MALKSYFAQNQDLATQMNNLIRIVQLNPVLQQVLVKSKSLQLEHYYVGAGCVTQTVWNYLCGRPLNEGIKDLDFVYYDEDLSYDKEGEVIDRVGVLFGDLPYELDVKNQARVHLWYEHAFGYPIPPYGSLEAAVNHWPSTATALGLRKDADGTWKVYAPFGLNDLFGLIVRANKAQITEPFYVQKAAKWKAKWPELKIIPWNE</sequence>
<comment type="caution">
    <text evidence="1">The sequence shown here is derived from an EMBL/GenBank/DDBJ whole genome shotgun (WGS) entry which is preliminary data.</text>
</comment>
<dbReference type="Proteomes" id="UP000673394">
    <property type="component" value="Unassembled WGS sequence"/>
</dbReference>
<protein>
    <submittedName>
        <fullName evidence="1">Nucleotidyltransferase family protein</fullName>
    </submittedName>
</protein>
<keyword evidence="2" id="KW-1185">Reference proteome</keyword>
<dbReference type="PANTHER" id="PTHR39166:SF1">
    <property type="entry name" value="BLL1166 PROTEIN"/>
    <property type="match status" value="1"/>
</dbReference>
<dbReference type="InterPro" id="IPR009267">
    <property type="entry name" value="NTP_transf_6"/>
</dbReference>
<proteinExistence type="predicted"/>
<dbReference type="EMBL" id="JAGKSP010000005">
    <property type="protein sequence ID" value="MBP3963880.1"/>
    <property type="molecule type" value="Genomic_DNA"/>
</dbReference>
<dbReference type="Pfam" id="PF06042">
    <property type="entry name" value="NTP_transf_6"/>
    <property type="match status" value="1"/>
</dbReference>
<gene>
    <name evidence="1" type="ORF">I8J30_14280</name>
</gene>
<dbReference type="RefSeq" id="WP_210658710.1">
    <property type="nucleotide sequence ID" value="NZ_JAGKSP010000005.1"/>
</dbReference>
<organism evidence="1 2">
    <name type="scientific">Paenibacillus lignilyticus</name>
    <dbReference type="NCBI Taxonomy" id="1172615"/>
    <lineage>
        <taxon>Bacteria</taxon>
        <taxon>Bacillati</taxon>
        <taxon>Bacillota</taxon>
        <taxon>Bacilli</taxon>
        <taxon>Bacillales</taxon>
        <taxon>Paenibacillaceae</taxon>
        <taxon>Paenibacillus</taxon>
    </lineage>
</organism>
<dbReference type="PANTHER" id="PTHR39166">
    <property type="entry name" value="BLL1166 PROTEIN"/>
    <property type="match status" value="1"/>
</dbReference>
<reference evidence="1 2" key="1">
    <citation type="submission" date="2021-04" db="EMBL/GenBank/DDBJ databases">
        <title>Paenibacillus sp. DLE-14 whole genome sequence.</title>
        <authorList>
            <person name="Ham Y.J."/>
        </authorList>
    </citation>
    <scope>NUCLEOTIDE SEQUENCE [LARGE SCALE GENOMIC DNA]</scope>
    <source>
        <strain evidence="1 2">DLE-14</strain>
    </source>
</reference>
<name>A0ABS5CD16_9BACL</name>